<comment type="caution">
    <text evidence="1">The sequence shown here is derived from an EMBL/GenBank/DDBJ whole genome shotgun (WGS) entry which is preliminary data.</text>
</comment>
<gene>
    <name evidence="1" type="ORF">ACFP90_04085</name>
</gene>
<keyword evidence="1" id="KW-0378">Hydrolase</keyword>
<dbReference type="SUPFAM" id="SSF53474">
    <property type="entry name" value="alpha/beta-Hydrolases"/>
    <property type="match status" value="1"/>
</dbReference>
<dbReference type="InterPro" id="IPR029058">
    <property type="entry name" value="AB_hydrolase_fold"/>
</dbReference>
<organism evidence="1 2">
    <name type="scientific">Deinococcus multiflagellatus</name>
    <dbReference type="NCBI Taxonomy" id="1656887"/>
    <lineage>
        <taxon>Bacteria</taxon>
        <taxon>Thermotogati</taxon>
        <taxon>Deinococcota</taxon>
        <taxon>Deinococci</taxon>
        <taxon>Deinococcales</taxon>
        <taxon>Deinococcaceae</taxon>
        <taxon>Deinococcus</taxon>
    </lineage>
</organism>
<dbReference type="Gene3D" id="3.40.50.1820">
    <property type="entry name" value="alpha/beta hydrolase"/>
    <property type="match status" value="1"/>
</dbReference>
<proteinExistence type="predicted"/>
<keyword evidence="2" id="KW-1185">Reference proteome</keyword>
<dbReference type="EMBL" id="JBHSWB010000001">
    <property type="protein sequence ID" value="MFC6659635.1"/>
    <property type="molecule type" value="Genomic_DNA"/>
</dbReference>
<accession>A0ABW1ZHU3</accession>
<dbReference type="GO" id="GO:0016787">
    <property type="term" value="F:hydrolase activity"/>
    <property type="evidence" value="ECO:0007669"/>
    <property type="project" value="UniProtKB-KW"/>
</dbReference>
<dbReference type="Proteomes" id="UP001596317">
    <property type="component" value="Unassembled WGS sequence"/>
</dbReference>
<evidence type="ECO:0000313" key="1">
    <source>
        <dbReference type="EMBL" id="MFC6659635.1"/>
    </source>
</evidence>
<evidence type="ECO:0000313" key="2">
    <source>
        <dbReference type="Proteomes" id="UP001596317"/>
    </source>
</evidence>
<sequence>MMFDLAARYPTFPSALIACAPTGIPENPSVRVQFLRLLLDLPRERLGLLLPGLRAYTRCGPRRMYRLARDQEAHMTGPLLGRVEVPTLLLDGLADPVVQSWTLWEIHEAIPHTVIRQIPGATHAMADSFPCTVAQYTLDFLNLMER</sequence>
<reference evidence="2" key="1">
    <citation type="journal article" date="2019" name="Int. J. Syst. Evol. Microbiol.">
        <title>The Global Catalogue of Microorganisms (GCM) 10K type strain sequencing project: providing services to taxonomists for standard genome sequencing and annotation.</title>
        <authorList>
            <consortium name="The Broad Institute Genomics Platform"/>
            <consortium name="The Broad Institute Genome Sequencing Center for Infectious Disease"/>
            <person name="Wu L."/>
            <person name="Ma J."/>
        </authorList>
    </citation>
    <scope>NUCLEOTIDE SEQUENCE [LARGE SCALE GENOMIC DNA]</scope>
    <source>
        <strain evidence="2">CCUG 63830</strain>
    </source>
</reference>
<protein>
    <submittedName>
        <fullName evidence="1">Alpha/beta fold hydrolase</fullName>
    </submittedName>
</protein>
<name>A0ABW1ZHU3_9DEIO</name>